<keyword evidence="3" id="KW-1133">Transmembrane helix</keyword>
<keyword evidence="1 3" id="KW-0472">Membrane</keyword>
<gene>
    <name evidence="5" type="ORF">VIN01S_22310</name>
</gene>
<dbReference type="InterPro" id="IPR006665">
    <property type="entry name" value="OmpA-like"/>
</dbReference>
<reference evidence="5 6" key="1">
    <citation type="submission" date="2019-06" db="EMBL/GenBank/DDBJ databases">
        <title>Whole genome shotgun sequence of Vibrio inusitatus NBRC 102082.</title>
        <authorList>
            <person name="Hosoyama A."/>
            <person name="Uohara A."/>
            <person name="Ohji S."/>
            <person name="Ichikawa N."/>
        </authorList>
    </citation>
    <scope>NUCLEOTIDE SEQUENCE [LARGE SCALE GENOMIC DNA]</scope>
    <source>
        <strain evidence="5 6">NBRC 102082</strain>
    </source>
</reference>
<accession>A0A4Y3HWI0</accession>
<dbReference type="PANTHER" id="PTHR30329:SF20">
    <property type="entry name" value="EXPORTED PROTEIN"/>
    <property type="match status" value="1"/>
</dbReference>
<keyword evidence="2" id="KW-0175">Coiled coil</keyword>
<dbReference type="SUPFAM" id="SSF103088">
    <property type="entry name" value="OmpA-like"/>
    <property type="match status" value="1"/>
</dbReference>
<feature type="transmembrane region" description="Helical" evidence="3">
    <location>
        <begin position="12"/>
        <end position="38"/>
    </location>
</feature>
<keyword evidence="5" id="KW-0966">Cell projection</keyword>
<dbReference type="InterPro" id="IPR036737">
    <property type="entry name" value="OmpA-like_sf"/>
</dbReference>
<dbReference type="PROSITE" id="PS51123">
    <property type="entry name" value="OMPA_2"/>
    <property type="match status" value="1"/>
</dbReference>
<organism evidence="5 6">
    <name type="scientific">Vibrio inusitatus NBRC 102082</name>
    <dbReference type="NCBI Taxonomy" id="1219070"/>
    <lineage>
        <taxon>Bacteria</taxon>
        <taxon>Pseudomonadati</taxon>
        <taxon>Pseudomonadota</taxon>
        <taxon>Gammaproteobacteria</taxon>
        <taxon>Vibrionales</taxon>
        <taxon>Vibrionaceae</taxon>
        <taxon>Vibrio</taxon>
    </lineage>
</organism>
<comment type="caution">
    <text evidence="5">The sequence shown here is derived from an EMBL/GenBank/DDBJ whole genome shotgun (WGS) entry which is preliminary data.</text>
</comment>
<dbReference type="EMBL" id="BJLF01000010">
    <property type="protein sequence ID" value="GEA51427.1"/>
    <property type="molecule type" value="Genomic_DNA"/>
</dbReference>
<keyword evidence="6" id="KW-1185">Reference proteome</keyword>
<dbReference type="Proteomes" id="UP000318717">
    <property type="component" value="Unassembled WGS sequence"/>
</dbReference>
<sequence>MASKKYSDDGSYILSVSDIMSGLIFVFIILLAVFMISLMSANEDSLRKENEYQARIAHLKKQESSLRKKEEEARKKEGEANKLRATLERKNLELTRQEKQSREFQQLLEEQNSKLVSERNIARGYLTDIVENSRARIELLQNIEDSLQKRGLKVDMDMEHGVMRLGEDAILFPTGRAELDDEYIQKLKTVSNVLALILPCYAAVQPDDLQCLPETKGKLNSVFIEGHTDNVPIRGALLNQFGDNRDLSTARANYTFNKLVNGTSLLKGMQNEQMQPVFSVSGYGDDRPVAGHEHIQPTNDPKNRRIDFRFIMSPPSTTDVQKALDGNLG</sequence>
<dbReference type="InterPro" id="IPR050330">
    <property type="entry name" value="Bact_OuterMem_StrucFunc"/>
</dbReference>
<dbReference type="CDD" id="cd07185">
    <property type="entry name" value="OmpA_C-like"/>
    <property type="match status" value="1"/>
</dbReference>
<keyword evidence="5" id="KW-0969">Cilium</keyword>
<proteinExistence type="predicted"/>
<evidence type="ECO:0000313" key="5">
    <source>
        <dbReference type="EMBL" id="GEA51427.1"/>
    </source>
</evidence>
<dbReference type="RefSeq" id="WP_244312308.1">
    <property type="nucleotide sequence ID" value="NZ_BJLF01000010.1"/>
</dbReference>
<evidence type="ECO:0000259" key="4">
    <source>
        <dbReference type="PROSITE" id="PS51123"/>
    </source>
</evidence>
<keyword evidence="3" id="KW-0812">Transmembrane</keyword>
<evidence type="ECO:0000256" key="2">
    <source>
        <dbReference type="SAM" id="Coils"/>
    </source>
</evidence>
<name>A0A4Y3HWI0_9VIBR</name>
<keyword evidence="5" id="KW-0282">Flagellum</keyword>
<feature type="coiled-coil region" evidence="2">
    <location>
        <begin position="42"/>
        <end position="150"/>
    </location>
</feature>
<dbReference type="Gene3D" id="3.30.1330.60">
    <property type="entry name" value="OmpA-like domain"/>
    <property type="match status" value="1"/>
</dbReference>
<feature type="domain" description="OmpA-like" evidence="4">
    <location>
        <begin position="159"/>
        <end position="314"/>
    </location>
</feature>
<evidence type="ECO:0000313" key="6">
    <source>
        <dbReference type="Proteomes" id="UP000318717"/>
    </source>
</evidence>
<evidence type="ECO:0000256" key="1">
    <source>
        <dbReference type="PROSITE-ProRule" id="PRU00473"/>
    </source>
</evidence>
<dbReference type="AlphaFoldDB" id="A0A4Y3HWI0"/>
<evidence type="ECO:0000256" key="3">
    <source>
        <dbReference type="SAM" id="Phobius"/>
    </source>
</evidence>
<dbReference type="PANTHER" id="PTHR30329">
    <property type="entry name" value="STATOR ELEMENT OF FLAGELLAR MOTOR COMPLEX"/>
    <property type="match status" value="1"/>
</dbReference>
<protein>
    <submittedName>
        <fullName evidence="5">Flagellar motor protein MotB</fullName>
    </submittedName>
</protein>
<dbReference type="GO" id="GO:0016020">
    <property type="term" value="C:membrane"/>
    <property type="evidence" value="ECO:0007669"/>
    <property type="project" value="UniProtKB-UniRule"/>
</dbReference>